<comment type="subcellular location">
    <subcellularLocation>
        <location evidence="13">Cytoplasm</location>
    </subcellularLocation>
</comment>
<dbReference type="CDD" id="cd00771">
    <property type="entry name" value="ThrRS_core"/>
    <property type="match status" value="1"/>
</dbReference>
<evidence type="ECO:0000256" key="2">
    <source>
        <dbReference type="ARBA" id="ARBA00022490"/>
    </source>
</evidence>
<dbReference type="EMBL" id="QUWK01000011">
    <property type="protein sequence ID" value="RFU94195.1"/>
    <property type="molecule type" value="Genomic_DNA"/>
</dbReference>
<dbReference type="GO" id="GO:0005737">
    <property type="term" value="C:cytoplasm"/>
    <property type="evidence" value="ECO:0007669"/>
    <property type="project" value="UniProtKB-SubCell"/>
</dbReference>
<protein>
    <recommendedName>
        <fullName evidence="13">Threonine--tRNA ligase</fullName>
        <ecNumber evidence="13">6.1.1.3</ecNumber>
    </recommendedName>
    <alternativeName>
        <fullName evidence="13">Threonyl-tRNA synthetase</fullName>
        <shortName evidence="13">ThrRS</shortName>
    </alternativeName>
</protein>
<evidence type="ECO:0000259" key="14">
    <source>
        <dbReference type="PROSITE" id="PS50862"/>
    </source>
</evidence>
<dbReference type="GO" id="GO:0000049">
    <property type="term" value="F:tRNA binding"/>
    <property type="evidence" value="ECO:0007669"/>
    <property type="project" value="UniProtKB-KW"/>
</dbReference>
<evidence type="ECO:0000256" key="3">
    <source>
        <dbReference type="ARBA" id="ARBA00022555"/>
    </source>
</evidence>
<feature type="binding site" evidence="13">
    <location>
        <position position="454"/>
    </location>
    <ligand>
        <name>Zn(2+)</name>
        <dbReference type="ChEBI" id="CHEBI:29105"/>
        <note>catalytic</note>
    </ligand>
</feature>
<evidence type="ECO:0000313" key="15">
    <source>
        <dbReference type="EMBL" id="RFU94195.1"/>
    </source>
</evidence>
<dbReference type="FunFam" id="3.30.930.10:FF:000002">
    <property type="entry name" value="Threonine--tRNA ligase"/>
    <property type="match status" value="1"/>
</dbReference>
<comment type="similarity">
    <text evidence="1 13">Belongs to the class-II aminoacyl-tRNA synthetase family.</text>
</comment>
<dbReference type="PANTHER" id="PTHR11451">
    <property type="entry name" value="THREONINE-TRNA LIGASE"/>
    <property type="match status" value="1"/>
</dbReference>
<dbReference type="FunFam" id="3.30.980.10:FF:000005">
    <property type="entry name" value="Threonyl-tRNA synthetase, mitochondrial"/>
    <property type="match status" value="1"/>
</dbReference>
<dbReference type="SUPFAM" id="SSF55681">
    <property type="entry name" value="Class II aaRS and biotin synthetases"/>
    <property type="match status" value="1"/>
</dbReference>
<dbReference type="GO" id="GO:0006435">
    <property type="term" value="P:threonyl-tRNA aminoacylation"/>
    <property type="evidence" value="ECO:0007669"/>
    <property type="project" value="UniProtKB-UniRule"/>
</dbReference>
<keyword evidence="5 13" id="KW-0479">Metal-binding</keyword>
<comment type="caution">
    <text evidence="13">Lacks conserved residue(s) required for the propagation of feature annotation.</text>
</comment>
<dbReference type="PRINTS" id="PR01047">
    <property type="entry name" value="TRNASYNTHTHR"/>
</dbReference>
<dbReference type="InterPro" id="IPR036621">
    <property type="entry name" value="Anticodon-bd_dom_sf"/>
</dbReference>
<dbReference type="CDD" id="cd00860">
    <property type="entry name" value="ThrRS_anticodon"/>
    <property type="match status" value="1"/>
</dbReference>
<dbReference type="Gene3D" id="3.30.930.10">
    <property type="entry name" value="Bira Bifunctional Protein, Domain 2"/>
    <property type="match status" value="1"/>
</dbReference>
<feature type="binding site" evidence="13">
    <location>
        <position position="277"/>
    </location>
    <ligand>
        <name>Zn(2+)</name>
        <dbReference type="ChEBI" id="CHEBI:29105"/>
        <note>catalytic</note>
    </ligand>
</feature>
<accession>A0A372MEI9</accession>
<dbReference type="EC" id="6.1.1.3" evidence="13"/>
<dbReference type="Pfam" id="PF00587">
    <property type="entry name" value="tRNA-synt_2b"/>
    <property type="match status" value="1"/>
</dbReference>
<dbReference type="FunFam" id="3.30.54.20:FF:000002">
    <property type="entry name" value="Threonine--tRNA ligase"/>
    <property type="match status" value="1"/>
</dbReference>
<evidence type="ECO:0000256" key="1">
    <source>
        <dbReference type="ARBA" id="ARBA00008226"/>
    </source>
</evidence>
<keyword evidence="8 13" id="KW-0067">ATP-binding</keyword>
<comment type="subunit">
    <text evidence="13">Homodimer.</text>
</comment>
<evidence type="ECO:0000256" key="6">
    <source>
        <dbReference type="ARBA" id="ARBA00022741"/>
    </source>
</evidence>
<dbReference type="InterPro" id="IPR047246">
    <property type="entry name" value="ThrRS_anticodon"/>
</dbReference>
<dbReference type="GO" id="GO:0005524">
    <property type="term" value="F:ATP binding"/>
    <property type="evidence" value="ECO:0007669"/>
    <property type="project" value="UniProtKB-UniRule"/>
</dbReference>
<dbReference type="InterPro" id="IPR018163">
    <property type="entry name" value="Thr/Ala-tRNA-synth_IIc_edit"/>
</dbReference>
<dbReference type="Pfam" id="PF03129">
    <property type="entry name" value="HGTP_anticodon"/>
    <property type="match status" value="1"/>
</dbReference>
<dbReference type="AlphaFoldDB" id="A0A372MEI9"/>
<sequence length="581" mass="67245">MATLEAGEKLSKIRHSMAHVMAEAVLEMFPDAQIAIGPAIDNGFYYDFDLPRQLVTEDLDEISERMRAIIKEDKPFVRTVVSRDEAKQRFASQKYKLELLEAIPEDEEVSLYNQGGFTDLCRGPHVDSTKELNGDAFKLMSIAGAYWRGKETNPMLTRIYGTAWSNAKELRLYLQHLEDVEKRDHRKLGKELDLFSLHEEAGPGLVYWHPMGARIRQAIEDFWRKEHYANGYEMVYTPHIGRSWLWETSGHLGFYKEGMYPPMEMDKSDYYVKPMNCPFHIMIYKNSKHSYRDLPFRWAELGTVYRYEKAGAMHGLMRVRGFTQDDAHLFVTPDQMNDEILEVLRFSLHMLHSFGFSEINAYLSTMPEKAVGDPQRWADATEALRQAIEKEGLSYEVDEGGGAFYGPKIDLKVKDAIGREWQLSTVQFDFNEPERFDMTFVDKDGVEKRPYMIHRALLGSIERFFGVLIEHYAGAFPPWLAPEQIKIIPVGETFFDYAKTLEKRLRSEGFRVSADLGDDRMNAKIRNAQKLKIPYMVIIGEREMEHDQVSVRLRSGKQENGLTTQAFIDMVREKVASKEQL</sequence>
<keyword evidence="10 13" id="KW-0648">Protein biosynthesis</keyword>
<dbReference type="InterPro" id="IPR006195">
    <property type="entry name" value="aa-tRNA-synth_II"/>
</dbReference>
<dbReference type="Pfam" id="PF07973">
    <property type="entry name" value="tRNA_SAD"/>
    <property type="match status" value="1"/>
</dbReference>
<dbReference type="SMART" id="SM00863">
    <property type="entry name" value="tRNA_SAD"/>
    <property type="match status" value="1"/>
</dbReference>
<dbReference type="NCBIfam" id="TIGR00418">
    <property type="entry name" value="thrS"/>
    <property type="match status" value="1"/>
</dbReference>
<name>A0A372MEI9_9SPIR</name>
<dbReference type="InterPro" id="IPR002320">
    <property type="entry name" value="Thr-tRNA-ligase_IIa"/>
</dbReference>
<dbReference type="GO" id="GO:0004829">
    <property type="term" value="F:threonine-tRNA ligase activity"/>
    <property type="evidence" value="ECO:0007669"/>
    <property type="project" value="UniProtKB-UniRule"/>
</dbReference>
<evidence type="ECO:0000256" key="12">
    <source>
        <dbReference type="ARBA" id="ARBA00049515"/>
    </source>
</evidence>
<dbReference type="Gene3D" id="3.30.980.10">
    <property type="entry name" value="Threonyl-trna Synthetase, Chain A, domain 2"/>
    <property type="match status" value="1"/>
</dbReference>
<dbReference type="Gene3D" id="3.30.54.20">
    <property type="match status" value="1"/>
</dbReference>
<evidence type="ECO:0000256" key="9">
    <source>
        <dbReference type="ARBA" id="ARBA00022884"/>
    </source>
</evidence>
<evidence type="ECO:0000256" key="4">
    <source>
        <dbReference type="ARBA" id="ARBA00022598"/>
    </source>
</evidence>
<keyword evidence="11 13" id="KW-0030">Aminoacyl-tRNA synthetase</keyword>
<evidence type="ECO:0000256" key="5">
    <source>
        <dbReference type="ARBA" id="ARBA00022723"/>
    </source>
</evidence>
<keyword evidence="16" id="KW-1185">Reference proteome</keyword>
<keyword evidence="9 13" id="KW-0694">RNA-binding</keyword>
<proteinExistence type="inferred from homology"/>
<dbReference type="InterPro" id="IPR045864">
    <property type="entry name" value="aa-tRNA-synth_II/BPL/LPL"/>
</dbReference>
<evidence type="ECO:0000256" key="10">
    <source>
        <dbReference type="ARBA" id="ARBA00022917"/>
    </source>
</evidence>
<feature type="domain" description="Aminoacyl-transfer RNA synthetases class-II family profile" evidence="14">
    <location>
        <begin position="184"/>
        <end position="477"/>
    </location>
</feature>
<reference evidence="15 16" key="2">
    <citation type="submission" date="2018-09" db="EMBL/GenBank/DDBJ databases">
        <title>Genome of Sphaerochaeta halotolerans strain 4-11.</title>
        <authorList>
            <person name="Nazina T.N."/>
            <person name="Sokolova D.S."/>
        </authorList>
    </citation>
    <scope>NUCLEOTIDE SEQUENCE [LARGE SCALE GENOMIC DNA]</scope>
    <source>
        <strain evidence="15 16">4-11</strain>
    </source>
</reference>
<dbReference type="PANTHER" id="PTHR11451:SF44">
    <property type="entry name" value="THREONINE--TRNA LIGASE, CHLOROPLASTIC_MITOCHONDRIAL 2"/>
    <property type="match status" value="1"/>
</dbReference>
<gene>
    <name evidence="13" type="primary">thrS</name>
    <name evidence="15" type="ORF">DYP60_10430</name>
</gene>
<evidence type="ECO:0000256" key="8">
    <source>
        <dbReference type="ARBA" id="ARBA00022840"/>
    </source>
</evidence>
<dbReference type="Gene3D" id="3.40.50.800">
    <property type="entry name" value="Anticodon-binding domain"/>
    <property type="match status" value="1"/>
</dbReference>
<dbReference type="InterPro" id="IPR004154">
    <property type="entry name" value="Anticodon-bd"/>
</dbReference>
<keyword evidence="6 13" id="KW-0547">Nucleotide-binding</keyword>
<evidence type="ECO:0000256" key="7">
    <source>
        <dbReference type="ARBA" id="ARBA00022833"/>
    </source>
</evidence>
<evidence type="ECO:0000256" key="13">
    <source>
        <dbReference type="HAMAP-Rule" id="MF_00184"/>
    </source>
</evidence>
<dbReference type="Proteomes" id="UP000264002">
    <property type="component" value="Unassembled WGS sequence"/>
</dbReference>
<feature type="binding site" evidence="13">
    <location>
        <position position="328"/>
    </location>
    <ligand>
        <name>Zn(2+)</name>
        <dbReference type="ChEBI" id="CHEBI:29105"/>
        <note>catalytic</note>
    </ligand>
</feature>
<comment type="caution">
    <text evidence="15">The sequence shown here is derived from an EMBL/GenBank/DDBJ whole genome shotgun (WGS) entry which is preliminary data.</text>
</comment>
<evidence type="ECO:0000256" key="11">
    <source>
        <dbReference type="ARBA" id="ARBA00023146"/>
    </source>
</evidence>
<keyword evidence="2 13" id="KW-0963">Cytoplasm</keyword>
<reference evidence="16" key="1">
    <citation type="submission" date="2018-08" db="EMBL/GenBank/DDBJ databases">
        <authorList>
            <person name="Grouzdev D.S."/>
            <person name="Krutkina M.S."/>
        </authorList>
    </citation>
    <scope>NUCLEOTIDE SEQUENCE [LARGE SCALE GENOMIC DNA]</scope>
    <source>
        <strain evidence="16">4-11</strain>
    </source>
</reference>
<evidence type="ECO:0000313" key="16">
    <source>
        <dbReference type="Proteomes" id="UP000264002"/>
    </source>
</evidence>
<dbReference type="FunFam" id="3.40.50.800:FF:000001">
    <property type="entry name" value="Threonine--tRNA ligase"/>
    <property type="match status" value="1"/>
</dbReference>
<organism evidence="15 16">
    <name type="scientific">Sphaerochaeta halotolerans</name>
    <dbReference type="NCBI Taxonomy" id="2293840"/>
    <lineage>
        <taxon>Bacteria</taxon>
        <taxon>Pseudomonadati</taxon>
        <taxon>Spirochaetota</taxon>
        <taxon>Spirochaetia</taxon>
        <taxon>Spirochaetales</taxon>
        <taxon>Sphaerochaetaceae</taxon>
        <taxon>Sphaerochaeta</taxon>
    </lineage>
</organism>
<keyword evidence="4 13" id="KW-0436">Ligase</keyword>
<dbReference type="SUPFAM" id="SSF55186">
    <property type="entry name" value="ThrRS/AlaRS common domain"/>
    <property type="match status" value="1"/>
</dbReference>
<dbReference type="InterPro" id="IPR012947">
    <property type="entry name" value="tRNA_SAD"/>
</dbReference>
<dbReference type="HAMAP" id="MF_00184">
    <property type="entry name" value="Thr_tRNA_synth"/>
    <property type="match status" value="1"/>
</dbReference>
<comment type="catalytic activity">
    <reaction evidence="12 13">
        <text>tRNA(Thr) + L-threonine + ATP = L-threonyl-tRNA(Thr) + AMP + diphosphate + H(+)</text>
        <dbReference type="Rhea" id="RHEA:24624"/>
        <dbReference type="Rhea" id="RHEA-COMP:9670"/>
        <dbReference type="Rhea" id="RHEA-COMP:9704"/>
        <dbReference type="ChEBI" id="CHEBI:15378"/>
        <dbReference type="ChEBI" id="CHEBI:30616"/>
        <dbReference type="ChEBI" id="CHEBI:33019"/>
        <dbReference type="ChEBI" id="CHEBI:57926"/>
        <dbReference type="ChEBI" id="CHEBI:78442"/>
        <dbReference type="ChEBI" id="CHEBI:78534"/>
        <dbReference type="ChEBI" id="CHEBI:456215"/>
        <dbReference type="EC" id="6.1.1.3"/>
    </reaction>
</comment>
<dbReference type="InterPro" id="IPR033728">
    <property type="entry name" value="ThrRS_core"/>
</dbReference>
<comment type="cofactor">
    <cofactor evidence="13">
        <name>Zn(2+)</name>
        <dbReference type="ChEBI" id="CHEBI:29105"/>
    </cofactor>
    <text evidence="13">Binds 1 zinc ion per subunit.</text>
</comment>
<dbReference type="GO" id="GO:0046872">
    <property type="term" value="F:metal ion binding"/>
    <property type="evidence" value="ECO:0007669"/>
    <property type="project" value="UniProtKB-KW"/>
</dbReference>
<dbReference type="PROSITE" id="PS50862">
    <property type="entry name" value="AA_TRNA_LIGASE_II"/>
    <property type="match status" value="1"/>
</dbReference>
<dbReference type="RefSeq" id="WP_117330950.1">
    <property type="nucleotide sequence ID" value="NZ_QUWK01000011.1"/>
</dbReference>
<dbReference type="SUPFAM" id="SSF52954">
    <property type="entry name" value="Class II aaRS ABD-related"/>
    <property type="match status" value="1"/>
</dbReference>
<dbReference type="InterPro" id="IPR002314">
    <property type="entry name" value="aa-tRNA-synt_IIb"/>
</dbReference>
<keyword evidence="3 13" id="KW-0820">tRNA-binding</keyword>
<keyword evidence="7 13" id="KW-0862">Zinc</keyword>